<proteinExistence type="predicted"/>
<keyword evidence="3" id="KW-1185">Reference proteome</keyword>
<dbReference type="RefSeq" id="WP_055661399.1">
    <property type="nucleotide sequence ID" value="NZ_CXST01000006.1"/>
</dbReference>
<dbReference type="OrthoDB" id="485993at2"/>
<dbReference type="Proteomes" id="UP000048926">
    <property type="component" value="Unassembled WGS sequence"/>
</dbReference>
<feature type="region of interest" description="Disordered" evidence="1">
    <location>
        <begin position="172"/>
        <end position="199"/>
    </location>
</feature>
<organism evidence="2 3">
    <name type="scientific">Roseibium aggregatum</name>
    <dbReference type="NCBI Taxonomy" id="187304"/>
    <lineage>
        <taxon>Bacteria</taxon>
        <taxon>Pseudomonadati</taxon>
        <taxon>Pseudomonadota</taxon>
        <taxon>Alphaproteobacteria</taxon>
        <taxon>Hyphomicrobiales</taxon>
        <taxon>Stappiaceae</taxon>
        <taxon>Roseibium</taxon>
    </lineage>
</organism>
<feature type="compositionally biased region" description="Basic and acidic residues" evidence="1">
    <location>
        <begin position="190"/>
        <end position="199"/>
    </location>
</feature>
<evidence type="ECO:0000256" key="1">
    <source>
        <dbReference type="SAM" id="MobiDB-lite"/>
    </source>
</evidence>
<evidence type="ECO:0000313" key="2">
    <source>
        <dbReference type="EMBL" id="CTQ47360.1"/>
    </source>
</evidence>
<dbReference type="AlphaFoldDB" id="A0A0M6YEX0"/>
<gene>
    <name evidence="2" type="ORF">LAL4801_05822</name>
</gene>
<protein>
    <submittedName>
        <fullName evidence="2">Uncharacterized protein</fullName>
    </submittedName>
</protein>
<evidence type="ECO:0000313" key="3">
    <source>
        <dbReference type="Proteomes" id="UP000048926"/>
    </source>
</evidence>
<accession>A0A0M6YEX0</accession>
<dbReference type="EMBL" id="CXST01000006">
    <property type="protein sequence ID" value="CTQ47360.1"/>
    <property type="molecule type" value="Genomic_DNA"/>
</dbReference>
<reference evidence="3" key="1">
    <citation type="submission" date="2015-07" db="EMBL/GenBank/DDBJ databases">
        <authorList>
            <person name="Rodrigo-Torres Lidia"/>
            <person name="Arahal R.David."/>
        </authorList>
    </citation>
    <scope>NUCLEOTIDE SEQUENCE [LARGE SCALE GENOMIC DNA]</scope>
    <source>
        <strain evidence="3">CECT 4801</strain>
    </source>
</reference>
<sequence>MPKLTPTYAEVMQLARRHSIVASESDPTRQFVNEISQLADGIPEDNEFLELVAELMSAEIITKDQGYQYVISRHRDLKIMEPMKTAEKLQSVAERIETALASDDIDAGLEEVAGLAKEIQGILEGVEHLRDDDQWKDILQFGDALTENAKAFLELRQRPERGDPEAALAVLDKVPAVQPEPGDEMPEGFGDQKEERDQK</sequence>
<name>A0A0M6YEX0_9HYPH</name>